<comment type="caution">
    <text evidence="9">The sequence shown here is derived from an EMBL/GenBank/DDBJ whole genome shotgun (WGS) entry which is preliminary data.</text>
</comment>
<dbReference type="AlphaFoldDB" id="A0A0F9RRI4"/>
<dbReference type="PROSITE" id="PS00902">
    <property type="entry name" value="GLUTAMATE_5_KINASE"/>
    <property type="match status" value="1"/>
</dbReference>
<dbReference type="FunFam" id="2.30.130.10:FF:000007">
    <property type="entry name" value="Glutamate 5-kinase"/>
    <property type="match status" value="1"/>
</dbReference>
<dbReference type="CDD" id="cd04242">
    <property type="entry name" value="AAK_G5K_ProB"/>
    <property type="match status" value="1"/>
</dbReference>
<proteinExistence type="inferred from homology"/>
<dbReference type="Pfam" id="PF00696">
    <property type="entry name" value="AA_kinase"/>
    <property type="match status" value="1"/>
</dbReference>
<keyword evidence="4" id="KW-0808">Transferase</keyword>
<dbReference type="EMBL" id="LAZR01001019">
    <property type="protein sequence ID" value="KKN52442.1"/>
    <property type="molecule type" value="Genomic_DNA"/>
</dbReference>
<keyword evidence="5" id="KW-0547">Nucleotide-binding</keyword>
<gene>
    <name evidence="9" type="ORF">LCGC14_0612440</name>
</gene>
<dbReference type="GO" id="GO:0003723">
    <property type="term" value="F:RNA binding"/>
    <property type="evidence" value="ECO:0007669"/>
    <property type="project" value="InterPro"/>
</dbReference>
<dbReference type="GO" id="GO:0008652">
    <property type="term" value="P:amino acid biosynthetic process"/>
    <property type="evidence" value="ECO:0007669"/>
    <property type="project" value="UniProtKB-KW"/>
</dbReference>
<name>A0A0F9RRI4_9ZZZZ</name>
<dbReference type="GO" id="GO:0005524">
    <property type="term" value="F:ATP binding"/>
    <property type="evidence" value="ECO:0007669"/>
    <property type="project" value="UniProtKB-KW"/>
</dbReference>
<protein>
    <recommendedName>
        <fullName evidence="8">PUA domain-containing protein</fullName>
    </recommendedName>
</protein>
<dbReference type="PIRSF" id="PIRSF000729">
    <property type="entry name" value="GK"/>
    <property type="match status" value="1"/>
</dbReference>
<dbReference type="SMART" id="SM00359">
    <property type="entry name" value="PUA"/>
    <property type="match status" value="1"/>
</dbReference>
<keyword evidence="7" id="KW-0067">ATP-binding</keyword>
<evidence type="ECO:0000256" key="3">
    <source>
        <dbReference type="ARBA" id="ARBA00022650"/>
    </source>
</evidence>
<dbReference type="SUPFAM" id="SSF53633">
    <property type="entry name" value="Carbamate kinase-like"/>
    <property type="match status" value="1"/>
</dbReference>
<sequence>MTEPHQQLIHAKRWVIKIGSALLTRVGEGLDRDRIRWLSTEIAELRRQGKEVVLVTSGSVAAGMQSLGWRKRPHEIHRLQAAASVGQMGLVNAYATECEKHGIQTAQILLTHSDLSDRVRHLNARSALQALLELGILPVVNENDTIATEEIRFGDNDTLAAMTANLVEADVLVILTDQDGLFDADPRLDPHARLIAASAASNPALDQMAGDSKGDLGRGGMTTKLLASRRAARSGAYTVILSGKHPDNLRHLAAGHAVGTLLWPDNKPIKARQEWLVGHLIAKGQLVLDAGAVSVLKEQGRSLLPVGVTHIEGNFTRGELVICRDVEGHEVARGLMNYSADEAFKIKGRPSSEIESILGYIDEPELIHRDNLVITG</sequence>
<dbReference type="InterPro" id="IPR002478">
    <property type="entry name" value="PUA"/>
</dbReference>
<dbReference type="PANTHER" id="PTHR43654:SF1">
    <property type="entry name" value="ISOPENTENYL PHOSPHATE KINASE"/>
    <property type="match status" value="1"/>
</dbReference>
<dbReference type="InterPro" id="IPR015947">
    <property type="entry name" value="PUA-like_sf"/>
</dbReference>
<accession>A0A0F9RRI4</accession>
<dbReference type="InterPro" id="IPR001048">
    <property type="entry name" value="Asp/Glu/Uridylate_kinase"/>
</dbReference>
<dbReference type="InterPro" id="IPR036393">
    <property type="entry name" value="AceGlu_kinase-like_sf"/>
</dbReference>
<dbReference type="Gene3D" id="3.40.1160.10">
    <property type="entry name" value="Acetylglutamate kinase-like"/>
    <property type="match status" value="1"/>
</dbReference>
<evidence type="ECO:0000256" key="2">
    <source>
        <dbReference type="ARBA" id="ARBA00022605"/>
    </source>
</evidence>
<dbReference type="PROSITE" id="PS50890">
    <property type="entry name" value="PUA"/>
    <property type="match status" value="1"/>
</dbReference>
<evidence type="ECO:0000256" key="4">
    <source>
        <dbReference type="ARBA" id="ARBA00022679"/>
    </source>
</evidence>
<keyword evidence="6" id="KW-0418">Kinase</keyword>
<dbReference type="GO" id="GO:0005829">
    <property type="term" value="C:cytosol"/>
    <property type="evidence" value="ECO:0007669"/>
    <property type="project" value="TreeGrafter"/>
</dbReference>
<dbReference type="PANTHER" id="PTHR43654">
    <property type="entry name" value="GLUTAMATE 5-KINASE"/>
    <property type="match status" value="1"/>
</dbReference>
<reference evidence="9" key="1">
    <citation type="journal article" date="2015" name="Nature">
        <title>Complex archaea that bridge the gap between prokaryotes and eukaryotes.</title>
        <authorList>
            <person name="Spang A."/>
            <person name="Saw J.H."/>
            <person name="Jorgensen S.L."/>
            <person name="Zaremba-Niedzwiedzka K."/>
            <person name="Martijn J."/>
            <person name="Lind A.E."/>
            <person name="van Eijk R."/>
            <person name="Schleper C."/>
            <person name="Guy L."/>
            <person name="Ettema T.J."/>
        </authorList>
    </citation>
    <scope>NUCLEOTIDE SEQUENCE</scope>
</reference>
<keyword evidence="3" id="KW-0641">Proline biosynthesis</keyword>
<keyword evidence="1" id="KW-0963">Cytoplasm</keyword>
<dbReference type="SUPFAM" id="SSF88697">
    <property type="entry name" value="PUA domain-like"/>
    <property type="match status" value="1"/>
</dbReference>
<dbReference type="InterPro" id="IPR036974">
    <property type="entry name" value="PUA_sf"/>
</dbReference>
<dbReference type="CDD" id="cd21157">
    <property type="entry name" value="PUA_G5K"/>
    <property type="match status" value="1"/>
</dbReference>
<dbReference type="InterPro" id="IPR041739">
    <property type="entry name" value="G5K_ProB"/>
</dbReference>
<dbReference type="HAMAP" id="MF_00456">
    <property type="entry name" value="ProB"/>
    <property type="match status" value="1"/>
</dbReference>
<dbReference type="Pfam" id="PF01472">
    <property type="entry name" value="PUA"/>
    <property type="match status" value="1"/>
</dbReference>
<dbReference type="NCBIfam" id="TIGR01027">
    <property type="entry name" value="proB"/>
    <property type="match status" value="1"/>
</dbReference>
<evidence type="ECO:0000256" key="1">
    <source>
        <dbReference type="ARBA" id="ARBA00022490"/>
    </source>
</evidence>
<evidence type="ECO:0000313" key="9">
    <source>
        <dbReference type="EMBL" id="KKN52442.1"/>
    </source>
</evidence>
<evidence type="ECO:0000256" key="7">
    <source>
        <dbReference type="ARBA" id="ARBA00022840"/>
    </source>
</evidence>
<feature type="domain" description="PUA" evidence="8">
    <location>
        <begin position="284"/>
        <end position="367"/>
    </location>
</feature>
<evidence type="ECO:0000256" key="6">
    <source>
        <dbReference type="ARBA" id="ARBA00022777"/>
    </source>
</evidence>
<dbReference type="InterPro" id="IPR005715">
    <property type="entry name" value="Glu_5kinase/COase_Synthase"/>
</dbReference>
<dbReference type="PRINTS" id="PR00474">
    <property type="entry name" value="GLU5KINASE"/>
</dbReference>
<dbReference type="FunFam" id="3.40.1160.10:FF:000018">
    <property type="entry name" value="Glutamate 5-kinase"/>
    <property type="match status" value="1"/>
</dbReference>
<dbReference type="GO" id="GO:0004349">
    <property type="term" value="F:glutamate 5-kinase activity"/>
    <property type="evidence" value="ECO:0007669"/>
    <property type="project" value="InterPro"/>
</dbReference>
<evidence type="ECO:0000256" key="5">
    <source>
        <dbReference type="ARBA" id="ARBA00022741"/>
    </source>
</evidence>
<keyword evidence="2" id="KW-0028">Amino-acid biosynthesis</keyword>
<organism evidence="9">
    <name type="scientific">marine sediment metagenome</name>
    <dbReference type="NCBI Taxonomy" id="412755"/>
    <lineage>
        <taxon>unclassified sequences</taxon>
        <taxon>metagenomes</taxon>
        <taxon>ecological metagenomes</taxon>
    </lineage>
</organism>
<dbReference type="Gene3D" id="2.30.130.10">
    <property type="entry name" value="PUA domain"/>
    <property type="match status" value="1"/>
</dbReference>
<dbReference type="InterPro" id="IPR019797">
    <property type="entry name" value="Glutamate_5-kinase_CS"/>
</dbReference>
<dbReference type="InterPro" id="IPR011529">
    <property type="entry name" value="Glu_5kinase"/>
</dbReference>
<evidence type="ECO:0000259" key="8">
    <source>
        <dbReference type="SMART" id="SM00359"/>
    </source>
</evidence>
<dbReference type="InterPro" id="IPR001057">
    <property type="entry name" value="Glu/AcGlu_kinase"/>
</dbReference>